<name>A0A8J3XHH2_9ACTN</name>
<comment type="caution">
    <text evidence="1">The sequence shown here is derived from an EMBL/GenBank/DDBJ whole genome shotgun (WGS) entry which is preliminary data.</text>
</comment>
<sequence length="388" mass="43312">MSGSLRAVLCRLRRTIGHVIDLSGLDERFARLAEEYGQRRAAAYAEAVRWEWYDDDAFDLRPLYYERSLWRPGRRLAERPPVSRDHVQIGFDADDRLVVLLEYSGFLDGTLYYETFRTHLTGIVEEARFHVADGKPIYLHEYRFEAGRIGQALIAAVAGGGYETYDYDGDRVTRVAVHHAARRRGAPLRPEPWTVIGAAYDGEGLSRLEISAPGGPAQVKYERPPAGFTVESAWRTVREELLTQIPRSVRALAVDEPAYCVALVYEDPLDPADVLVNVGLERDRVRLAGDSDPEDVWSPADMAHETPVDVRAVAGTARLLAQELTLSRSDRGGELLCEVARSLGAVDWSAILPITEDFVVYAVDLEMADLDRNMRAVTEGRDAPFPGP</sequence>
<proteinExistence type="predicted"/>
<reference evidence="1 2" key="1">
    <citation type="submission" date="2021-01" db="EMBL/GenBank/DDBJ databases">
        <title>Whole genome shotgun sequence of Planotetraspora phitsanulokensis NBRC 104273.</title>
        <authorList>
            <person name="Komaki H."/>
            <person name="Tamura T."/>
        </authorList>
    </citation>
    <scope>NUCLEOTIDE SEQUENCE [LARGE SCALE GENOMIC DNA]</scope>
    <source>
        <strain evidence="1 2">NBRC 104273</strain>
    </source>
</reference>
<organism evidence="1 2">
    <name type="scientific">Planotetraspora phitsanulokensis</name>
    <dbReference type="NCBI Taxonomy" id="575192"/>
    <lineage>
        <taxon>Bacteria</taxon>
        <taxon>Bacillati</taxon>
        <taxon>Actinomycetota</taxon>
        <taxon>Actinomycetes</taxon>
        <taxon>Streptosporangiales</taxon>
        <taxon>Streptosporangiaceae</taxon>
        <taxon>Planotetraspora</taxon>
    </lineage>
</organism>
<dbReference type="Proteomes" id="UP000622547">
    <property type="component" value="Unassembled WGS sequence"/>
</dbReference>
<keyword evidence="2" id="KW-1185">Reference proteome</keyword>
<protein>
    <submittedName>
        <fullName evidence="1">Uncharacterized protein</fullName>
    </submittedName>
</protein>
<gene>
    <name evidence="1" type="ORF">Pph01_15760</name>
</gene>
<evidence type="ECO:0000313" key="2">
    <source>
        <dbReference type="Proteomes" id="UP000622547"/>
    </source>
</evidence>
<dbReference type="EMBL" id="BOOP01000004">
    <property type="protein sequence ID" value="GII36573.1"/>
    <property type="molecule type" value="Genomic_DNA"/>
</dbReference>
<accession>A0A8J3XHH2</accession>
<evidence type="ECO:0000313" key="1">
    <source>
        <dbReference type="EMBL" id="GII36573.1"/>
    </source>
</evidence>
<dbReference type="AlphaFoldDB" id="A0A8J3XHH2"/>